<dbReference type="InterPro" id="IPR009846">
    <property type="entry name" value="SF3b5/RDS3-10"/>
</dbReference>
<dbReference type="Gene3D" id="3.30.870.10">
    <property type="entry name" value="Endonuclease Chain A"/>
    <property type="match status" value="2"/>
</dbReference>
<keyword evidence="8" id="KW-0539">Nucleus</keyword>
<evidence type="ECO:0000256" key="9">
    <source>
        <dbReference type="PIRSR" id="PIRSR610347-1"/>
    </source>
</evidence>
<evidence type="ECO:0000256" key="4">
    <source>
        <dbReference type="ARBA" id="ARBA00022763"/>
    </source>
</evidence>
<keyword evidence="5" id="KW-0378">Hydrolase</keyword>
<gene>
    <name evidence="13" type="ORF">AMSG_11973</name>
</gene>
<dbReference type="PANTHER" id="PTHR12415">
    <property type="entry name" value="TYROSYL-DNA PHOSPHODIESTERASE 1"/>
    <property type="match status" value="1"/>
</dbReference>
<comment type="similarity">
    <text evidence="2">Belongs to the tyrosyl-DNA phosphodiesterase family.</text>
</comment>
<dbReference type="STRING" id="461836.A0A0L0DDN0"/>
<accession>A0A0L0DDN0</accession>
<dbReference type="RefSeq" id="XP_013757130.1">
    <property type="nucleotide sequence ID" value="XM_013901676.1"/>
</dbReference>
<keyword evidence="7" id="KW-0234">DNA repair</keyword>
<proteinExistence type="inferred from homology"/>
<keyword evidence="4" id="KW-0227">DNA damage</keyword>
<feature type="compositionally biased region" description="Low complexity" evidence="12">
    <location>
        <begin position="47"/>
        <end position="59"/>
    </location>
</feature>
<evidence type="ECO:0000256" key="12">
    <source>
        <dbReference type="SAM" id="MobiDB-lite"/>
    </source>
</evidence>
<dbReference type="GO" id="GO:0003697">
    <property type="term" value="F:single-stranded DNA binding"/>
    <property type="evidence" value="ECO:0007669"/>
    <property type="project" value="TreeGrafter"/>
</dbReference>
<evidence type="ECO:0000313" key="14">
    <source>
        <dbReference type="Proteomes" id="UP000054408"/>
    </source>
</evidence>
<evidence type="ECO:0000256" key="7">
    <source>
        <dbReference type="ARBA" id="ARBA00023204"/>
    </source>
</evidence>
<evidence type="ECO:0000256" key="1">
    <source>
        <dbReference type="ARBA" id="ARBA00004123"/>
    </source>
</evidence>
<dbReference type="AlphaFoldDB" id="A0A0L0DDN0"/>
<dbReference type="Pfam" id="PF07189">
    <property type="entry name" value="SF3b10"/>
    <property type="match status" value="1"/>
</dbReference>
<dbReference type="GO" id="GO:0005634">
    <property type="term" value="C:nucleus"/>
    <property type="evidence" value="ECO:0007669"/>
    <property type="project" value="UniProtKB-SubCell"/>
</dbReference>
<dbReference type="SUPFAM" id="SSF56024">
    <property type="entry name" value="Phospholipase D/nuclease"/>
    <property type="match status" value="2"/>
</dbReference>
<evidence type="ECO:0000256" key="10">
    <source>
        <dbReference type="PIRSR" id="PIRSR610347-2"/>
    </source>
</evidence>
<organism evidence="13 14">
    <name type="scientific">Thecamonas trahens ATCC 50062</name>
    <dbReference type="NCBI Taxonomy" id="461836"/>
    <lineage>
        <taxon>Eukaryota</taxon>
        <taxon>Apusozoa</taxon>
        <taxon>Apusomonadida</taxon>
        <taxon>Apusomonadidae</taxon>
        <taxon>Thecamonas</taxon>
    </lineage>
</organism>
<dbReference type="GeneID" id="25569888"/>
<keyword evidence="6" id="KW-0269">Exonuclease</keyword>
<dbReference type="Pfam" id="PF06087">
    <property type="entry name" value="Tyr-DNA_phospho"/>
    <property type="match status" value="1"/>
</dbReference>
<dbReference type="GO" id="GO:0004527">
    <property type="term" value="F:exonuclease activity"/>
    <property type="evidence" value="ECO:0007669"/>
    <property type="project" value="UniProtKB-KW"/>
</dbReference>
<evidence type="ECO:0000256" key="5">
    <source>
        <dbReference type="ARBA" id="ARBA00022801"/>
    </source>
</evidence>
<evidence type="ECO:0000256" key="6">
    <source>
        <dbReference type="ARBA" id="ARBA00022839"/>
    </source>
</evidence>
<dbReference type="Proteomes" id="UP000054408">
    <property type="component" value="Unassembled WGS sequence"/>
</dbReference>
<feature type="binding site" evidence="10">
    <location>
        <position position="450"/>
    </location>
    <ligand>
        <name>substrate</name>
    </ligand>
</feature>
<feature type="active site" description="Nucleophile" evidence="9">
    <location>
        <position position="201"/>
    </location>
</feature>
<comment type="subcellular location">
    <subcellularLocation>
        <location evidence="1">Nucleus</location>
    </subcellularLocation>
</comment>
<feature type="region of interest" description="Disordered" evidence="12">
    <location>
        <begin position="652"/>
        <end position="674"/>
    </location>
</feature>
<feature type="region of interest" description="Disordered" evidence="12">
    <location>
        <begin position="19"/>
        <end position="91"/>
    </location>
</feature>
<protein>
    <recommendedName>
        <fullName evidence="15">Tyrosyl-DNA phosphodiesterase 1</fullName>
    </recommendedName>
</protein>
<dbReference type="OrthoDB" id="47785at2759"/>
<keyword evidence="14" id="KW-1185">Reference proteome</keyword>
<evidence type="ECO:0008006" key="15">
    <source>
        <dbReference type="Google" id="ProtNLM"/>
    </source>
</evidence>
<dbReference type="GO" id="GO:0006281">
    <property type="term" value="P:DNA repair"/>
    <property type="evidence" value="ECO:0007669"/>
    <property type="project" value="UniProtKB-KW"/>
</dbReference>
<dbReference type="PANTHER" id="PTHR12415:SF0">
    <property type="entry name" value="TYROSYL-DNA PHOSPHODIESTERASE 1"/>
    <property type="match status" value="1"/>
</dbReference>
<evidence type="ECO:0000256" key="8">
    <source>
        <dbReference type="ARBA" id="ARBA00023242"/>
    </source>
</evidence>
<dbReference type="eggNOG" id="KOG2031">
    <property type="taxonomic scope" value="Eukaryota"/>
</dbReference>
<feature type="region of interest" description="Disordered" evidence="12">
    <location>
        <begin position="513"/>
        <end position="537"/>
    </location>
</feature>
<dbReference type="InterPro" id="IPR010347">
    <property type="entry name" value="Tdp1"/>
</dbReference>
<feature type="binding site" evidence="10">
    <location>
        <position position="203"/>
    </location>
    <ligand>
        <name>substrate</name>
    </ligand>
</feature>
<dbReference type="OMA" id="GMANEPW"/>
<feature type="active site" description="Proton donor/acceptor" evidence="9">
    <location>
        <position position="448"/>
    </location>
</feature>
<sequence length="674" mass="72653">MDSSRSVVWIEDVGSGDDEYAQAAVIRRPPPLTIDLTGLSSEDDEPSAPAAGSAPASAATRKRQRSESGDESGVEAKRRRTAAEAGAAGDGGDGGARYGFRLIRPRRFEPASHDGGWVRLEELVPPADELEAMVLTSYTFDLEWLASAIPALMAVPTLVLAEARALLPSAAQVWAKALSGHESEPHVHVIYPRVLGYGTHHTKAMLFFSPDRVRVVIHTANMEPGDWESKSQGVWSADFERKATRSSSPTSRFEADLIRYFEHHSFADPCALPRLRAFVLDRLPRYEFGPADSHVRLIASVPGSYPSPGYLPPTGGQGRRMTSATPWTAFGHLALRCALDECAALASGPETSDSIALQCSSLGSMTKKWYADQLLASMEALPGGRGRAGAGATLYVPSAETVRSSVQGYAGGGSLPILSAKVRRAVKAGVAMARWDAAASGLVRHVPHIKSYARVSGNDPRRLWWVLLTSANLSKPAWGVIERAGTPSASLRIESYELGVVFLPQVGEVFEACFEPPPPPIDPPGSDSDSSDGEDGPAIGAAKVIRFPLPHRVGRPDRFEHVGEDRELGMANEPWMRDKPYSMPDPFGVCDKLDHMHARYTGTGSAETDRETWAKEQARDTTASFLAHPPLGLYLAVARNDSVARVRYDLLRRLPAPHSAPPPSANTMPPAEDG</sequence>
<evidence type="ECO:0000256" key="11">
    <source>
        <dbReference type="PIRSR" id="PIRSR610347-3"/>
    </source>
</evidence>
<dbReference type="CDD" id="cd09122">
    <property type="entry name" value="PLDc_Tdp1_1"/>
    <property type="match status" value="1"/>
</dbReference>
<evidence type="ECO:0000256" key="2">
    <source>
        <dbReference type="ARBA" id="ARBA00010205"/>
    </source>
</evidence>
<feature type="site" description="Interaction with DNA" evidence="11">
    <location>
        <position position="474"/>
    </location>
</feature>
<dbReference type="eggNOG" id="KOG3485">
    <property type="taxonomic scope" value="Eukaryota"/>
</dbReference>
<name>A0A0L0DDN0_THETB</name>
<evidence type="ECO:0000313" key="13">
    <source>
        <dbReference type="EMBL" id="KNC50226.1"/>
    </source>
</evidence>
<keyword evidence="3" id="KW-0540">Nuclease</keyword>
<dbReference type="GO" id="GO:0003690">
    <property type="term" value="F:double-stranded DNA binding"/>
    <property type="evidence" value="ECO:0007669"/>
    <property type="project" value="TreeGrafter"/>
</dbReference>
<evidence type="ECO:0000256" key="3">
    <source>
        <dbReference type="ARBA" id="ARBA00022722"/>
    </source>
</evidence>
<dbReference type="GO" id="GO:0017005">
    <property type="term" value="F:3'-tyrosyl-DNA phosphodiesterase activity"/>
    <property type="evidence" value="ECO:0007669"/>
    <property type="project" value="TreeGrafter"/>
</dbReference>
<dbReference type="EMBL" id="GL349460">
    <property type="protein sequence ID" value="KNC50226.1"/>
    <property type="molecule type" value="Genomic_DNA"/>
</dbReference>
<reference evidence="13 14" key="1">
    <citation type="submission" date="2010-05" db="EMBL/GenBank/DDBJ databases">
        <title>The Genome Sequence of Thecamonas trahens ATCC 50062.</title>
        <authorList>
            <consortium name="The Broad Institute Genome Sequencing Platform"/>
            <person name="Russ C."/>
            <person name="Cuomo C."/>
            <person name="Shea T."/>
            <person name="Young S.K."/>
            <person name="Zeng Q."/>
            <person name="Koehrsen M."/>
            <person name="Haas B."/>
            <person name="Borodovsky M."/>
            <person name="Guigo R."/>
            <person name="Alvarado L."/>
            <person name="Berlin A."/>
            <person name="Bochicchio J."/>
            <person name="Borenstein D."/>
            <person name="Chapman S."/>
            <person name="Chen Z."/>
            <person name="Freedman E."/>
            <person name="Gellesch M."/>
            <person name="Goldberg J."/>
            <person name="Griggs A."/>
            <person name="Gujja S."/>
            <person name="Heilman E."/>
            <person name="Heiman D."/>
            <person name="Hepburn T."/>
            <person name="Howarth C."/>
            <person name="Jen D."/>
            <person name="Larson L."/>
            <person name="Mehta T."/>
            <person name="Park D."/>
            <person name="Pearson M."/>
            <person name="Roberts A."/>
            <person name="Saif S."/>
            <person name="Shenoy N."/>
            <person name="Sisk P."/>
            <person name="Stolte C."/>
            <person name="Sykes S."/>
            <person name="Thomson T."/>
            <person name="Walk T."/>
            <person name="White J."/>
            <person name="Yandava C."/>
            <person name="Burger G."/>
            <person name="Gray M.W."/>
            <person name="Holland P.W.H."/>
            <person name="King N."/>
            <person name="Lang F.B.F."/>
            <person name="Roger A.J."/>
            <person name="Ruiz-Trillo I."/>
            <person name="Lander E."/>
            <person name="Nusbaum C."/>
        </authorList>
    </citation>
    <scope>NUCLEOTIDE SEQUENCE [LARGE SCALE GENOMIC DNA]</scope>
    <source>
        <strain evidence="13 14">ATCC 50062</strain>
    </source>
</reference>